<dbReference type="EMBL" id="KZ293651">
    <property type="protein sequence ID" value="PBK96061.1"/>
    <property type="molecule type" value="Genomic_DNA"/>
</dbReference>
<name>A0A2H3DLF4_ARMGA</name>
<keyword evidence="2" id="KW-1185">Reference proteome</keyword>
<organism evidence="1 2">
    <name type="scientific">Armillaria gallica</name>
    <name type="common">Bulbous honey fungus</name>
    <name type="synonym">Armillaria bulbosa</name>
    <dbReference type="NCBI Taxonomy" id="47427"/>
    <lineage>
        <taxon>Eukaryota</taxon>
        <taxon>Fungi</taxon>
        <taxon>Dikarya</taxon>
        <taxon>Basidiomycota</taxon>
        <taxon>Agaricomycotina</taxon>
        <taxon>Agaricomycetes</taxon>
        <taxon>Agaricomycetidae</taxon>
        <taxon>Agaricales</taxon>
        <taxon>Marasmiineae</taxon>
        <taxon>Physalacriaceae</taxon>
        <taxon>Armillaria</taxon>
    </lineage>
</organism>
<evidence type="ECO:0000313" key="1">
    <source>
        <dbReference type="EMBL" id="PBK96061.1"/>
    </source>
</evidence>
<dbReference type="AlphaFoldDB" id="A0A2H3DLF4"/>
<gene>
    <name evidence="1" type="ORF">ARMGADRAFT_1077572</name>
</gene>
<accession>A0A2H3DLF4</accession>
<sequence length="103" mass="11641">MPFLYADLMGFIEGNGKQSARSSTCLQRCWDYFVRKLLNDSDPTWRDPITVILPMATSHDTILLLLCKALASIEICTYHTGGQTIIEQLSTSVFQNDLNTLRI</sequence>
<dbReference type="InParanoid" id="A0A2H3DLF4"/>
<dbReference type="Proteomes" id="UP000217790">
    <property type="component" value="Unassembled WGS sequence"/>
</dbReference>
<evidence type="ECO:0000313" key="2">
    <source>
        <dbReference type="Proteomes" id="UP000217790"/>
    </source>
</evidence>
<protein>
    <submittedName>
        <fullName evidence="1">Uncharacterized protein</fullName>
    </submittedName>
</protein>
<proteinExistence type="predicted"/>
<reference evidence="2" key="1">
    <citation type="journal article" date="2017" name="Nat. Ecol. Evol.">
        <title>Genome expansion and lineage-specific genetic innovations in the forest pathogenic fungi Armillaria.</title>
        <authorList>
            <person name="Sipos G."/>
            <person name="Prasanna A.N."/>
            <person name="Walter M.C."/>
            <person name="O'Connor E."/>
            <person name="Balint B."/>
            <person name="Krizsan K."/>
            <person name="Kiss B."/>
            <person name="Hess J."/>
            <person name="Varga T."/>
            <person name="Slot J."/>
            <person name="Riley R."/>
            <person name="Boka B."/>
            <person name="Rigling D."/>
            <person name="Barry K."/>
            <person name="Lee J."/>
            <person name="Mihaltcheva S."/>
            <person name="LaButti K."/>
            <person name="Lipzen A."/>
            <person name="Waldron R."/>
            <person name="Moloney N.M."/>
            <person name="Sperisen C."/>
            <person name="Kredics L."/>
            <person name="Vagvoelgyi C."/>
            <person name="Patrignani A."/>
            <person name="Fitzpatrick D."/>
            <person name="Nagy I."/>
            <person name="Doyle S."/>
            <person name="Anderson J.B."/>
            <person name="Grigoriev I.V."/>
            <person name="Gueldener U."/>
            <person name="Muensterkoetter M."/>
            <person name="Nagy L.G."/>
        </authorList>
    </citation>
    <scope>NUCLEOTIDE SEQUENCE [LARGE SCALE GENOMIC DNA]</scope>
    <source>
        <strain evidence="2">Ar21-2</strain>
    </source>
</reference>
<dbReference type="OrthoDB" id="10413322at2759"/>